<proteinExistence type="predicted"/>
<dbReference type="OrthoDB" id="188354at2"/>
<accession>A0A1T4SUF0</accession>
<dbReference type="STRING" id="1122192.SAMN02745673_03979"/>
<dbReference type="AlphaFoldDB" id="A0A1T4SUF0"/>
<reference evidence="1 2" key="1">
    <citation type="submission" date="2017-02" db="EMBL/GenBank/DDBJ databases">
        <authorList>
            <person name="Peterson S.W."/>
        </authorList>
    </citation>
    <scope>NUCLEOTIDE SEQUENCE [LARGE SCALE GENOMIC DNA]</scope>
    <source>
        <strain evidence="1 2">DSM 45154</strain>
    </source>
</reference>
<sequence>MAAKDDIALIVERQTAARRLLADPLVTAHRHPEDFTLVSAHSEWLVQRFQRVLGYRLVVAADHARLVKSGIHDAVVTPLVRDSGAEFTPRSYAYLALALAALVDAPPVVRLAELAAWVREAAVEAGLDLDPADRAAERRAFTAALRVLSRRGVVGERDGSLAGYAADGEHEVRLEVRADIARRVVAHPPHAVEEPDVFLAEAARDDAAGDPHNAELTIRRRLAETAVLYRDDLPAPQRVWLAHHQWRAVAELGELLGCDAEIRAEGIALVLPRDGTQDGGWAGRSAVFPGPGPVGRAALLLIGRLAALLRPEPGSRGPVEIPADLLSAQLADLLDEEDAARYWPRAAVGCPPDPGDVAARVLALLGDARLVDRPDPGPSQLDGWRLLPAAARYASSPRESGTGEADR</sequence>
<protein>
    <submittedName>
        <fullName evidence="1">TIGR02678 family protein</fullName>
    </submittedName>
</protein>
<organism evidence="1 2">
    <name type="scientific">Marinactinospora thermotolerans DSM 45154</name>
    <dbReference type="NCBI Taxonomy" id="1122192"/>
    <lineage>
        <taxon>Bacteria</taxon>
        <taxon>Bacillati</taxon>
        <taxon>Actinomycetota</taxon>
        <taxon>Actinomycetes</taxon>
        <taxon>Streptosporangiales</taxon>
        <taxon>Nocardiopsidaceae</taxon>
        <taxon>Marinactinospora</taxon>
    </lineage>
</organism>
<name>A0A1T4SUF0_9ACTN</name>
<keyword evidence="2" id="KW-1185">Reference proteome</keyword>
<dbReference type="Pfam" id="PF09661">
    <property type="entry name" value="DUF2398"/>
    <property type="match status" value="1"/>
</dbReference>
<dbReference type="Proteomes" id="UP000190637">
    <property type="component" value="Unassembled WGS sequence"/>
</dbReference>
<evidence type="ECO:0000313" key="1">
    <source>
        <dbReference type="EMBL" id="SKA31541.1"/>
    </source>
</evidence>
<evidence type="ECO:0000313" key="2">
    <source>
        <dbReference type="Proteomes" id="UP000190637"/>
    </source>
</evidence>
<dbReference type="InterPro" id="IPR013494">
    <property type="entry name" value="CHP02678"/>
</dbReference>
<gene>
    <name evidence="1" type="ORF">SAMN02745673_03979</name>
</gene>
<dbReference type="EMBL" id="FUWS01000011">
    <property type="protein sequence ID" value="SKA31541.1"/>
    <property type="molecule type" value="Genomic_DNA"/>
</dbReference>
<dbReference type="RefSeq" id="WP_078763316.1">
    <property type="nucleotide sequence ID" value="NZ_FUWS01000011.1"/>
</dbReference>